<feature type="binding site" evidence="14">
    <location>
        <position position="173"/>
    </location>
    <ligand>
        <name>Mg(2+)</name>
        <dbReference type="ChEBI" id="CHEBI:18420"/>
    </ligand>
</feature>
<dbReference type="Pfam" id="PF07475">
    <property type="entry name" value="Hpr_kinase_C"/>
    <property type="match status" value="1"/>
</dbReference>
<dbReference type="OrthoDB" id="9778803at2"/>
<protein>
    <recommendedName>
        <fullName evidence="14">HPr kinase/phosphorylase</fullName>
        <shortName evidence="14">HPrK/P</shortName>
        <ecNumber evidence="14">2.7.11.-</ecNumber>
        <ecNumber evidence="14">2.7.4.-</ecNumber>
    </recommendedName>
    <alternativeName>
        <fullName evidence="14">HPr(Ser) kinase/phosphorylase</fullName>
    </alternativeName>
</protein>
<keyword evidence="5 14" id="KW-0723">Serine/threonine-protein kinase</keyword>
<keyword evidence="8 14" id="KW-0547">Nucleotide-binding</keyword>
<evidence type="ECO:0000256" key="4">
    <source>
        <dbReference type="ARBA" id="ARBA00011643"/>
    </source>
</evidence>
<evidence type="ECO:0000256" key="3">
    <source>
        <dbReference type="ARBA" id="ARBA00006883"/>
    </source>
</evidence>
<dbReference type="EC" id="2.7.11.-" evidence="14"/>
<dbReference type="PANTHER" id="PTHR30305">
    <property type="entry name" value="PROTEIN YJDM-RELATED"/>
    <property type="match status" value="1"/>
</dbReference>
<evidence type="ECO:0000256" key="13">
    <source>
        <dbReference type="ARBA" id="ARBA00047657"/>
    </source>
</evidence>
<organism evidence="17 18">
    <name type="scientific">Polyangium spumosum</name>
    <dbReference type="NCBI Taxonomy" id="889282"/>
    <lineage>
        <taxon>Bacteria</taxon>
        <taxon>Pseudomonadati</taxon>
        <taxon>Myxococcota</taxon>
        <taxon>Polyangia</taxon>
        <taxon>Polyangiales</taxon>
        <taxon>Polyangiaceae</taxon>
        <taxon>Polyangium</taxon>
    </lineage>
</organism>
<dbReference type="Gene3D" id="3.40.50.300">
    <property type="entry name" value="P-loop containing nucleotide triphosphate hydrolases"/>
    <property type="match status" value="1"/>
</dbReference>
<evidence type="ECO:0000256" key="12">
    <source>
        <dbReference type="ARBA" id="ARBA00023268"/>
    </source>
</evidence>
<evidence type="ECO:0000256" key="10">
    <source>
        <dbReference type="ARBA" id="ARBA00022840"/>
    </source>
</evidence>
<evidence type="ECO:0000256" key="1">
    <source>
        <dbReference type="ARBA" id="ARBA00001120"/>
    </source>
</evidence>
<feature type="region of interest" description="Important for the catalytic mechanism of dephosphorylation" evidence="14">
    <location>
        <begin position="277"/>
        <end position="282"/>
    </location>
</feature>
<comment type="subunit">
    <text evidence="4 14">Homohexamer.</text>
</comment>
<keyword evidence="10 14" id="KW-0067">ATP-binding</keyword>
<keyword evidence="18" id="KW-1185">Reference proteome</keyword>
<evidence type="ECO:0000256" key="2">
    <source>
        <dbReference type="ARBA" id="ARBA00001946"/>
    </source>
</evidence>
<keyword evidence="7 14" id="KW-0479">Metal-binding</keyword>
<feature type="active site" description="Proton acceptor; for phosphorylation activity. Proton donor; for dephosphorylation activity" evidence="14">
    <location>
        <position position="190"/>
    </location>
</feature>
<evidence type="ECO:0000259" key="15">
    <source>
        <dbReference type="Pfam" id="PF02603"/>
    </source>
</evidence>
<keyword evidence="12 14" id="KW-0511">Multifunctional enzyme</keyword>
<feature type="active site" evidence="14">
    <location>
        <position position="256"/>
    </location>
</feature>
<dbReference type="GO" id="GO:0000155">
    <property type="term" value="F:phosphorelay sensor kinase activity"/>
    <property type="evidence" value="ECO:0007669"/>
    <property type="project" value="InterPro"/>
</dbReference>
<dbReference type="GO" id="GO:0004712">
    <property type="term" value="F:protein serine/threonine/tyrosine kinase activity"/>
    <property type="evidence" value="ECO:0007669"/>
    <property type="project" value="UniProtKB-UniRule"/>
</dbReference>
<feature type="domain" description="HPr(Ser) kinase/phosphorylase N-terminal" evidence="15">
    <location>
        <begin position="15"/>
        <end position="139"/>
    </location>
</feature>
<feature type="active site" evidence="14">
    <location>
        <position position="151"/>
    </location>
</feature>
<dbReference type="GO" id="GO:0006109">
    <property type="term" value="P:regulation of carbohydrate metabolic process"/>
    <property type="evidence" value="ECO:0007669"/>
    <property type="project" value="UniProtKB-UniRule"/>
</dbReference>
<evidence type="ECO:0000256" key="8">
    <source>
        <dbReference type="ARBA" id="ARBA00022741"/>
    </source>
</evidence>
<dbReference type="InterPro" id="IPR011126">
    <property type="entry name" value="Hpr_kin/Pase_Hpr_N"/>
</dbReference>
<dbReference type="SUPFAM" id="SSF53795">
    <property type="entry name" value="PEP carboxykinase-like"/>
    <property type="match status" value="1"/>
</dbReference>
<dbReference type="Pfam" id="PF02603">
    <property type="entry name" value="Hpr_kinase_N"/>
    <property type="match status" value="1"/>
</dbReference>
<comment type="function">
    <text evidence="14">Catalyzes the ATP- as well as the pyrophosphate-dependent phosphorylation of a specific serine residue in HPr, a phosphocarrier protein of the phosphoenolpyruvate-dependent sugar phosphotransferase system (PTS). HprK/P also catalyzes the pyrophosphate-producing, inorganic phosphate-dependent dephosphorylation (phosphorolysis) of seryl-phosphorylated HPr (P-Ser-HPr).</text>
</comment>
<dbReference type="GO" id="GO:0000287">
    <property type="term" value="F:magnesium ion binding"/>
    <property type="evidence" value="ECO:0007669"/>
    <property type="project" value="UniProtKB-UniRule"/>
</dbReference>
<evidence type="ECO:0000313" key="17">
    <source>
        <dbReference type="EMBL" id="MRG92270.1"/>
    </source>
</evidence>
<reference evidence="17 18" key="1">
    <citation type="submission" date="2019-10" db="EMBL/GenBank/DDBJ databases">
        <title>A soil myxobacterium in the family Polyangiaceae.</title>
        <authorList>
            <person name="Li Y."/>
            <person name="Wang J."/>
        </authorList>
    </citation>
    <scope>NUCLEOTIDE SEQUENCE [LARGE SCALE GENOMIC DNA]</scope>
    <source>
        <strain evidence="17 18">DSM 14734</strain>
    </source>
</reference>
<dbReference type="CDD" id="cd01918">
    <property type="entry name" value="HprK_C"/>
    <property type="match status" value="1"/>
</dbReference>
<comment type="cofactor">
    <cofactor evidence="2 14">
        <name>Mg(2+)</name>
        <dbReference type="ChEBI" id="CHEBI:18420"/>
    </cofactor>
</comment>
<gene>
    <name evidence="14 17" type="primary">hprK</name>
    <name evidence="17" type="ORF">GF068_10060</name>
</gene>
<proteinExistence type="inferred from homology"/>
<comment type="caution">
    <text evidence="14">Lacks conserved residue(s) required for the propagation of feature annotation.</text>
</comment>
<dbReference type="InterPro" id="IPR028979">
    <property type="entry name" value="Ser_kin/Pase_Hpr-like_N_sf"/>
</dbReference>
<feature type="binding site" evidence="14">
    <location>
        <position position="215"/>
    </location>
    <ligand>
        <name>Mg(2+)</name>
        <dbReference type="ChEBI" id="CHEBI:18420"/>
    </ligand>
</feature>
<dbReference type="SUPFAM" id="SSF75138">
    <property type="entry name" value="HprK N-terminal domain-like"/>
    <property type="match status" value="1"/>
</dbReference>
<dbReference type="InterPro" id="IPR003755">
    <property type="entry name" value="HPr(Ser)_kin/Pase"/>
</dbReference>
<evidence type="ECO:0000256" key="9">
    <source>
        <dbReference type="ARBA" id="ARBA00022777"/>
    </source>
</evidence>
<evidence type="ECO:0000256" key="14">
    <source>
        <dbReference type="HAMAP-Rule" id="MF_01249"/>
    </source>
</evidence>
<evidence type="ECO:0000313" key="18">
    <source>
        <dbReference type="Proteomes" id="UP000440224"/>
    </source>
</evidence>
<dbReference type="EC" id="2.7.4.-" evidence="14"/>
<evidence type="ECO:0000256" key="6">
    <source>
        <dbReference type="ARBA" id="ARBA00022679"/>
    </source>
</evidence>
<dbReference type="NCBIfam" id="TIGR00679">
    <property type="entry name" value="hpr-ser"/>
    <property type="match status" value="1"/>
</dbReference>
<comment type="domain">
    <text evidence="14">The Walker A ATP-binding motif also binds Pi and PPi.</text>
</comment>
<dbReference type="GO" id="GO:0005524">
    <property type="term" value="F:ATP binding"/>
    <property type="evidence" value="ECO:0007669"/>
    <property type="project" value="UniProtKB-UniRule"/>
</dbReference>
<feature type="region of interest" description="Important for the catalytic mechanism of both phosphorylation and dephosphorylation" evidence="14">
    <location>
        <begin position="214"/>
        <end position="223"/>
    </location>
</feature>
<sequence length="324" mass="35224">MTVRALLGDPGLGVGLELVAGEAGLDRIIESTRIQKSGLALVGHFHGITSSRIQIFGQTELSFLHTLDAEDRARKLHDLFARELCCVIVTRDARGEGESSPEAGYRAVPELVAAAEASGTPLVRSASRSSVTITALHALLDDRLAPRVRLHGVLVDVFGVGVLLAGPSAIGKSECALDLVMRGHRFVADDVVECDYRPPGMIFGTSALLLRHHLEVRGLGILNVKDLFGVTAIRERKRIDVVIKLVEWSKDVEYDRLGLEDRHRTILGVKVRELVIPVRPGRDMSTIIEVAARNELLKNAGHHAAKEFFGNLEGALLGGGRRER</sequence>
<accession>A0A6N7PPK0</accession>
<keyword evidence="9 14" id="KW-0418">Kinase</keyword>
<dbReference type="GO" id="GO:0004674">
    <property type="term" value="F:protein serine/threonine kinase activity"/>
    <property type="evidence" value="ECO:0007669"/>
    <property type="project" value="UniProtKB-KW"/>
</dbReference>
<comment type="caution">
    <text evidence="17">The sequence shown here is derived from an EMBL/GenBank/DDBJ whole genome shotgun (WGS) entry which is preliminary data.</text>
</comment>
<evidence type="ECO:0000256" key="5">
    <source>
        <dbReference type="ARBA" id="ARBA00022527"/>
    </source>
</evidence>
<comment type="similarity">
    <text evidence="3 14">Belongs to the HPrK/P family.</text>
</comment>
<dbReference type="AlphaFoldDB" id="A0A6N7PPK0"/>
<evidence type="ECO:0000256" key="7">
    <source>
        <dbReference type="ARBA" id="ARBA00022723"/>
    </source>
</evidence>
<dbReference type="FunFam" id="3.40.50.300:FF:000174">
    <property type="entry name" value="HPr kinase/phosphorylase"/>
    <property type="match status" value="1"/>
</dbReference>
<comment type="catalytic activity">
    <reaction evidence="13 14">
        <text>[HPr protein]-O-phospho-L-serine + phosphate + H(+) = [HPr protein]-L-serine + diphosphate</text>
        <dbReference type="Rhea" id="RHEA:46604"/>
        <dbReference type="Rhea" id="RHEA-COMP:11602"/>
        <dbReference type="Rhea" id="RHEA-COMP:11603"/>
        <dbReference type="ChEBI" id="CHEBI:15378"/>
        <dbReference type="ChEBI" id="CHEBI:29999"/>
        <dbReference type="ChEBI" id="CHEBI:33019"/>
        <dbReference type="ChEBI" id="CHEBI:43474"/>
        <dbReference type="ChEBI" id="CHEBI:83421"/>
    </reaction>
</comment>
<keyword evidence="6 14" id="KW-0808">Transferase</keyword>
<dbReference type="InterPro" id="IPR011104">
    <property type="entry name" value="Hpr_kin/Pase_C"/>
</dbReference>
<dbReference type="HAMAP" id="MF_01249">
    <property type="entry name" value="HPr_kinase"/>
    <property type="match status" value="1"/>
</dbReference>
<keyword evidence="11 14" id="KW-0460">Magnesium</keyword>
<evidence type="ECO:0000256" key="11">
    <source>
        <dbReference type="ARBA" id="ARBA00022842"/>
    </source>
</evidence>
<feature type="active site" evidence="14">
    <location>
        <position position="172"/>
    </location>
</feature>
<dbReference type="Gene3D" id="3.40.1390.20">
    <property type="entry name" value="HprK N-terminal domain-like"/>
    <property type="match status" value="1"/>
</dbReference>
<evidence type="ECO:0000259" key="16">
    <source>
        <dbReference type="Pfam" id="PF07475"/>
    </source>
</evidence>
<dbReference type="Proteomes" id="UP000440224">
    <property type="component" value="Unassembled WGS sequence"/>
</dbReference>
<feature type="domain" description="HPr kinase/phosphorylase C-terminal" evidence="16">
    <location>
        <begin position="143"/>
        <end position="309"/>
    </location>
</feature>
<dbReference type="InterPro" id="IPR027417">
    <property type="entry name" value="P-loop_NTPase"/>
</dbReference>
<dbReference type="EMBL" id="WJIE01000002">
    <property type="protein sequence ID" value="MRG92270.1"/>
    <property type="molecule type" value="Genomic_DNA"/>
</dbReference>
<comment type="catalytic activity">
    <reaction evidence="1 14">
        <text>[HPr protein]-L-serine + ATP = [HPr protein]-O-phospho-L-serine + ADP + H(+)</text>
        <dbReference type="Rhea" id="RHEA:46600"/>
        <dbReference type="Rhea" id="RHEA-COMP:11602"/>
        <dbReference type="Rhea" id="RHEA-COMP:11603"/>
        <dbReference type="ChEBI" id="CHEBI:15378"/>
        <dbReference type="ChEBI" id="CHEBI:29999"/>
        <dbReference type="ChEBI" id="CHEBI:30616"/>
        <dbReference type="ChEBI" id="CHEBI:83421"/>
        <dbReference type="ChEBI" id="CHEBI:456216"/>
    </reaction>
</comment>
<name>A0A6N7PPK0_9BACT</name>
<comment type="miscellaneous">
    <text evidence="14">Both phosphorylation and phosphorolysis are carried out by the same active site and suggest a common mechanism for both reactions.</text>
</comment>
<dbReference type="PANTHER" id="PTHR30305:SF1">
    <property type="entry name" value="HPR KINASE_PHOSPHORYLASE"/>
    <property type="match status" value="1"/>
</dbReference>